<evidence type="ECO:0000313" key="7">
    <source>
        <dbReference type="EMBL" id="MBD1391796.1"/>
    </source>
</evidence>
<evidence type="ECO:0000256" key="1">
    <source>
        <dbReference type="ARBA" id="ARBA00004141"/>
    </source>
</evidence>
<evidence type="ECO:0000256" key="5">
    <source>
        <dbReference type="ARBA" id="ARBA00023136"/>
    </source>
</evidence>
<sequence length="128" mass="13863">MNKQIIVTASVLGALAVIAGAFGAHALRASLPAKQMEVWQTAVQYQFYHVFALLFLSTYASFKNKLIVSIYYLFTLGIVFFSGSLYLISLRVLLGMPGLVALGPVTPIGGLLFIIGWVLLALAAIRNK</sequence>
<accession>A0A926S4H9</accession>
<dbReference type="Pfam" id="PF04241">
    <property type="entry name" value="DUF423"/>
    <property type="match status" value="1"/>
</dbReference>
<keyword evidence="4 6" id="KW-1133">Transmembrane helix</keyword>
<dbReference type="GO" id="GO:0005886">
    <property type="term" value="C:plasma membrane"/>
    <property type="evidence" value="ECO:0007669"/>
    <property type="project" value="TreeGrafter"/>
</dbReference>
<proteinExistence type="inferred from homology"/>
<feature type="transmembrane region" description="Helical" evidence="6">
    <location>
        <begin position="42"/>
        <end position="62"/>
    </location>
</feature>
<dbReference type="PANTHER" id="PTHR43461">
    <property type="entry name" value="TRANSMEMBRANE PROTEIN 256"/>
    <property type="match status" value="1"/>
</dbReference>
<dbReference type="EMBL" id="JACWMX010000001">
    <property type="protein sequence ID" value="MBD1391796.1"/>
    <property type="molecule type" value="Genomic_DNA"/>
</dbReference>
<gene>
    <name evidence="7" type="ORF">IDJ76_01670</name>
</gene>
<keyword evidence="8" id="KW-1185">Reference proteome</keyword>
<evidence type="ECO:0000256" key="6">
    <source>
        <dbReference type="SAM" id="Phobius"/>
    </source>
</evidence>
<dbReference type="RefSeq" id="WP_191160068.1">
    <property type="nucleotide sequence ID" value="NZ_JACWMX010000001.1"/>
</dbReference>
<organism evidence="7 8">
    <name type="scientific">Mucilaginibacter glaciei</name>
    <dbReference type="NCBI Taxonomy" id="2772109"/>
    <lineage>
        <taxon>Bacteria</taxon>
        <taxon>Pseudomonadati</taxon>
        <taxon>Bacteroidota</taxon>
        <taxon>Sphingobacteriia</taxon>
        <taxon>Sphingobacteriales</taxon>
        <taxon>Sphingobacteriaceae</taxon>
        <taxon>Mucilaginibacter</taxon>
    </lineage>
</organism>
<evidence type="ECO:0000256" key="2">
    <source>
        <dbReference type="ARBA" id="ARBA00009694"/>
    </source>
</evidence>
<keyword evidence="3 6" id="KW-0812">Transmembrane</keyword>
<feature type="transmembrane region" description="Helical" evidence="6">
    <location>
        <begin position="108"/>
        <end position="125"/>
    </location>
</feature>
<comment type="caution">
    <text evidence="7">The sequence shown here is derived from an EMBL/GenBank/DDBJ whole genome shotgun (WGS) entry which is preliminary data.</text>
</comment>
<comment type="similarity">
    <text evidence="2">Belongs to the UPF0382 family.</text>
</comment>
<dbReference type="Proteomes" id="UP000619078">
    <property type="component" value="Unassembled WGS sequence"/>
</dbReference>
<comment type="subcellular location">
    <subcellularLocation>
        <location evidence="1">Membrane</location>
        <topology evidence="1">Multi-pass membrane protein</topology>
    </subcellularLocation>
</comment>
<feature type="transmembrane region" description="Helical" evidence="6">
    <location>
        <begin position="69"/>
        <end position="88"/>
    </location>
</feature>
<evidence type="ECO:0000256" key="4">
    <source>
        <dbReference type="ARBA" id="ARBA00022989"/>
    </source>
</evidence>
<dbReference type="InterPro" id="IPR006696">
    <property type="entry name" value="DUF423"/>
</dbReference>
<dbReference type="PANTHER" id="PTHR43461:SF1">
    <property type="entry name" value="TRANSMEMBRANE PROTEIN 256"/>
    <property type="match status" value="1"/>
</dbReference>
<name>A0A926S4H9_9SPHI</name>
<reference evidence="7" key="1">
    <citation type="submission" date="2020-09" db="EMBL/GenBank/DDBJ databases">
        <title>Novel species of Mucilaginibacter isolated from a glacier on the Tibetan Plateau.</title>
        <authorList>
            <person name="Liu Q."/>
            <person name="Xin Y.-H."/>
        </authorList>
    </citation>
    <scope>NUCLEOTIDE SEQUENCE</scope>
    <source>
        <strain evidence="7">ZB1P21</strain>
    </source>
</reference>
<dbReference type="AlphaFoldDB" id="A0A926S4H9"/>
<evidence type="ECO:0000256" key="3">
    <source>
        <dbReference type="ARBA" id="ARBA00022692"/>
    </source>
</evidence>
<protein>
    <submittedName>
        <fullName evidence="7">DUF423 domain-containing protein</fullName>
    </submittedName>
</protein>
<evidence type="ECO:0000313" key="8">
    <source>
        <dbReference type="Proteomes" id="UP000619078"/>
    </source>
</evidence>
<keyword evidence="5 6" id="KW-0472">Membrane</keyword>